<keyword evidence="2" id="KW-0677">Repeat</keyword>
<dbReference type="PANTHER" id="PTHR14003:SF20">
    <property type="entry name" value="FINGER DOMAIN PROTEIN, PUTATIVE (AFU_ORTHOLOGUE AFUA_4G10380)-RELATED"/>
    <property type="match status" value="1"/>
</dbReference>
<organism evidence="10 11">
    <name type="scientific">Achaetomium macrosporum</name>
    <dbReference type="NCBI Taxonomy" id="79813"/>
    <lineage>
        <taxon>Eukaryota</taxon>
        <taxon>Fungi</taxon>
        <taxon>Dikarya</taxon>
        <taxon>Ascomycota</taxon>
        <taxon>Pezizomycotina</taxon>
        <taxon>Sordariomycetes</taxon>
        <taxon>Sordariomycetidae</taxon>
        <taxon>Sordariales</taxon>
        <taxon>Chaetomiaceae</taxon>
        <taxon>Achaetomium</taxon>
    </lineage>
</organism>
<feature type="compositionally biased region" description="Polar residues" evidence="8">
    <location>
        <begin position="68"/>
        <end position="79"/>
    </location>
</feature>
<evidence type="ECO:0000256" key="6">
    <source>
        <dbReference type="ARBA" id="ARBA00039490"/>
    </source>
</evidence>
<feature type="region of interest" description="Disordered" evidence="8">
    <location>
        <begin position="1"/>
        <end position="91"/>
    </location>
</feature>
<evidence type="ECO:0000256" key="4">
    <source>
        <dbReference type="ARBA" id="ARBA00022833"/>
    </source>
</evidence>
<feature type="compositionally biased region" description="Low complexity" evidence="8">
    <location>
        <begin position="270"/>
        <end position="287"/>
    </location>
</feature>
<dbReference type="FunFam" id="3.30.160.60:FF:000125">
    <property type="entry name" value="Putative zinc finger protein 143"/>
    <property type="match status" value="1"/>
</dbReference>
<evidence type="ECO:0000256" key="7">
    <source>
        <dbReference type="PROSITE-ProRule" id="PRU00042"/>
    </source>
</evidence>
<dbReference type="GO" id="GO:0000981">
    <property type="term" value="F:DNA-binding transcription factor activity, RNA polymerase II-specific"/>
    <property type="evidence" value="ECO:0007669"/>
    <property type="project" value="UniProtKB-ARBA"/>
</dbReference>
<feature type="compositionally biased region" description="Basic residues" evidence="8">
    <location>
        <begin position="212"/>
        <end position="223"/>
    </location>
</feature>
<dbReference type="GO" id="GO:0005634">
    <property type="term" value="C:nucleus"/>
    <property type="evidence" value="ECO:0007669"/>
    <property type="project" value="UniProtKB-ARBA"/>
</dbReference>
<protein>
    <recommendedName>
        <fullName evidence="6">pH-response transcription factor pacC/RIM101</fullName>
    </recommendedName>
</protein>
<evidence type="ECO:0000313" key="10">
    <source>
        <dbReference type="EMBL" id="KAK4235992.1"/>
    </source>
</evidence>
<reference evidence="10" key="2">
    <citation type="submission" date="2023-05" db="EMBL/GenBank/DDBJ databases">
        <authorList>
            <consortium name="Lawrence Berkeley National Laboratory"/>
            <person name="Steindorff A."/>
            <person name="Hensen N."/>
            <person name="Bonometti L."/>
            <person name="Westerberg I."/>
            <person name="Brannstrom I.O."/>
            <person name="Guillou S."/>
            <person name="Cros-Aarteil S."/>
            <person name="Calhoun S."/>
            <person name="Haridas S."/>
            <person name="Kuo A."/>
            <person name="Mondo S."/>
            <person name="Pangilinan J."/>
            <person name="Riley R."/>
            <person name="Labutti K."/>
            <person name="Andreopoulos B."/>
            <person name="Lipzen A."/>
            <person name="Chen C."/>
            <person name="Yanf M."/>
            <person name="Daum C."/>
            <person name="Ng V."/>
            <person name="Clum A."/>
            <person name="Ohm R."/>
            <person name="Martin F."/>
            <person name="Silar P."/>
            <person name="Natvig D."/>
            <person name="Lalanne C."/>
            <person name="Gautier V."/>
            <person name="Ament-Velasquez S.L."/>
            <person name="Kruys A."/>
            <person name="Hutchinson M.I."/>
            <person name="Powell A.J."/>
            <person name="Barry K."/>
            <person name="Miller A.N."/>
            <person name="Grigoriev I.V."/>
            <person name="Debuchy R."/>
            <person name="Gladieux P."/>
            <person name="Thoren M.H."/>
            <person name="Johannesson H."/>
        </authorList>
    </citation>
    <scope>NUCLEOTIDE SEQUENCE</scope>
    <source>
        <strain evidence="10">CBS 532.94</strain>
    </source>
</reference>
<name>A0AAN7C6N0_9PEZI</name>
<dbReference type="GO" id="GO:0000785">
    <property type="term" value="C:chromatin"/>
    <property type="evidence" value="ECO:0007669"/>
    <property type="project" value="TreeGrafter"/>
</dbReference>
<reference evidence="10" key="1">
    <citation type="journal article" date="2023" name="Mol. Phylogenet. Evol.">
        <title>Genome-scale phylogeny and comparative genomics of the fungal order Sordariales.</title>
        <authorList>
            <person name="Hensen N."/>
            <person name="Bonometti L."/>
            <person name="Westerberg I."/>
            <person name="Brannstrom I.O."/>
            <person name="Guillou S."/>
            <person name="Cros-Aarteil S."/>
            <person name="Calhoun S."/>
            <person name="Haridas S."/>
            <person name="Kuo A."/>
            <person name="Mondo S."/>
            <person name="Pangilinan J."/>
            <person name="Riley R."/>
            <person name="LaButti K."/>
            <person name="Andreopoulos B."/>
            <person name="Lipzen A."/>
            <person name="Chen C."/>
            <person name="Yan M."/>
            <person name="Daum C."/>
            <person name="Ng V."/>
            <person name="Clum A."/>
            <person name="Steindorff A."/>
            <person name="Ohm R.A."/>
            <person name="Martin F."/>
            <person name="Silar P."/>
            <person name="Natvig D.O."/>
            <person name="Lalanne C."/>
            <person name="Gautier V."/>
            <person name="Ament-Velasquez S.L."/>
            <person name="Kruys A."/>
            <person name="Hutchinson M.I."/>
            <person name="Powell A.J."/>
            <person name="Barry K."/>
            <person name="Miller A.N."/>
            <person name="Grigoriev I.V."/>
            <person name="Debuchy R."/>
            <person name="Gladieux P."/>
            <person name="Hiltunen Thoren M."/>
            <person name="Johannesson H."/>
        </authorList>
    </citation>
    <scope>NUCLEOTIDE SEQUENCE</scope>
    <source>
        <strain evidence="10">CBS 532.94</strain>
    </source>
</reference>
<feature type="compositionally biased region" description="Polar residues" evidence="8">
    <location>
        <begin position="337"/>
        <end position="355"/>
    </location>
</feature>
<sequence>MSQSPSTGGAMGIGSVLNIKAEPGVQQSPTEQQQDATPEQPQQQQEQQQEQQQQPAAQPHQQMLVERPNSSHGSEQSRYSGPMNASYPSPTAMSAVPLPPVPSADMAPAPMLHPDLRNVVAGMPPAQRVARAQLARAFPCSTCGKKFARRSDLARHERIHSGVRPHACDYPGCDKRFIQRSALTVHSRVHTGEKPHRCERCGKPFSDSSSLARHRRIHSGKRPYKCPYENCQKTFTRRTTLTRHQNHHVGSVDDAARARAEALAQGASAAAAAARANSQSPNAQASNHESPVNTPSPAHSAMSMSPGADLAGINNLQYLGNHSLPLHLRGDVHVGSPSATTSAGYNSGMRPTSHPTGYAPPQTIEPSIEHQQGSGSGAGSPHMASVGWASPGPVGSPAHSPNGNGYTYPDPADPYQSSTPIPQMFYNGAAPTRRPGSTEPGNPAYDAKGRQAELWTNAQ</sequence>
<evidence type="ECO:0000256" key="5">
    <source>
        <dbReference type="ARBA" id="ARBA00038089"/>
    </source>
</evidence>
<feature type="domain" description="C2H2-type" evidence="9">
    <location>
        <begin position="196"/>
        <end position="223"/>
    </location>
</feature>
<keyword evidence="1" id="KW-0479">Metal-binding</keyword>
<dbReference type="SMART" id="SM00355">
    <property type="entry name" value="ZnF_C2H2"/>
    <property type="match status" value="4"/>
</dbReference>
<feature type="domain" description="C2H2-type" evidence="9">
    <location>
        <begin position="224"/>
        <end position="253"/>
    </location>
</feature>
<evidence type="ECO:0000259" key="9">
    <source>
        <dbReference type="PROSITE" id="PS50157"/>
    </source>
</evidence>
<dbReference type="GO" id="GO:0005667">
    <property type="term" value="C:transcription regulator complex"/>
    <property type="evidence" value="ECO:0007669"/>
    <property type="project" value="TreeGrafter"/>
</dbReference>
<dbReference type="FunFam" id="3.30.160.60:FF:000340">
    <property type="entry name" value="zinc finger protein 473 isoform X1"/>
    <property type="match status" value="1"/>
</dbReference>
<feature type="region of interest" description="Disordered" evidence="8">
    <location>
        <begin position="194"/>
        <end position="223"/>
    </location>
</feature>
<feature type="region of interest" description="Disordered" evidence="8">
    <location>
        <begin position="335"/>
        <end position="459"/>
    </location>
</feature>
<dbReference type="SUPFAM" id="SSF57667">
    <property type="entry name" value="beta-beta-alpha zinc fingers"/>
    <property type="match status" value="2"/>
</dbReference>
<feature type="compositionally biased region" description="Low complexity" evidence="8">
    <location>
        <begin position="31"/>
        <end position="62"/>
    </location>
</feature>
<keyword evidence="4" id="KW-0862">Zinc</keyword>
<dbReference type="Gene3D" id="3.30.160.60">
    <property type="entry name" value="Classic Zinc Finger"/>
    <property type="match status" value="4"/>
</dbReference>
<dbReference type="GO" id="GO:0000978">
    <property type="term" value="F:RNA polymerase II cis-regulatory region sequence-specific DNA binding"/>
    <property type="evidence" value="ECO:0007669"/>
    <property type="project" value="TreeGrafter"/>
</dbReference>
<feature type="compositionally biased region" description="Low complexity" evidence="8">
    <location>
        <begin position="295"/>
        <end position="306"/>
    </location>
</feature>
<comment type="similarity">
    <text evidence="5">Belongs to the pacC/RIM101 family.</text>
</comment>
<proteinExistence type="inferred from homology"/>
<dbReference type="FunFam" id="3.30.160.60:FF:000912">
    <property type="entry name" value="Zinc finger protein 660"/>
    <property type="match status" value="1"/>
</dbReference>
<dbReference type="EMBL" id="MU860223">
    <property type="protein sequence ID" value="KAK4235992.1"/>
    <property type="molecule type" value="Genomic_DNA"/>
</dbReference>
<dbReference type="AlphaFoldDB" id="A0AAN7C6N0"/>
<dbReference type="Proteomes" id="UP001303760">
    <property type="component" value="Unassembled WGS sequence"/>
</dbReference>
<comment type="caution">
    <text evidence="10">The sequence shown here is derived from an EMBL/GenBank/DDBJ whole genome shotgun (WGS) entry which is preliminary data.</text>
</comment>
<feature type="region of interest" description="Disordered" evidence="8">
    <location>
        <begin position="270"/>
        <end position="306"/>
    </location>
</feature>
<gene>
    <name evidence="10" type="ORF">C8A03DRAFT_36148</name>
</gene>
<dbReference type="PROSITE" id="PS50157">
    <property type="entry name" value="ZINC_FINGER_C2H2_2"/>
    <property type="match status" value="4"/>
</dbReference>
<evidence type="ECO:0000256" key="2">
    <source>
        <dbReference type="ARBA" id="ARBA00022737"/>
    </source>
</evidence>
<evidence type="ECO:0000313" key="11">
    <source>
        <dbReference type="Proteomes" id="UP001303760"/>
    </source>
</evidence>
<feature type="domain" description="C2H2-type" evidence="9">
    <location>
        <begin position="138"/>
        <end position="165"/>
    </location>
</feature>
<accession>A0AAN7C6N0</accession>
<dbReference type="Pfam" id="PF00096">
    <property type="entry name" value="zf-C2H2"/>
    <property type="match status" value="4"/>
</dbReference>
<evidence type="ECO:0000256" key="8">
    <source>
        <dbReference type="SAM" id="MobiDB-lite"/>
    </source>
</evidence>
<keyword evidence="11" id="KW-1185">Reference proteome</keyword>
<keyword evidence="3 7" id="KW-0863">Zinc-finger</keyword>
<evidence type="ECO:0000256" key="1">
    <source>
        <dbReference type="ARBA" id="ARBA00022723"/>
    </source>
</evidence>
<dbReference type="InterPro" id="IPR036236">
    <property type="entry name" value="Znf_C2H2_sf"/>
</dbReference>
<evidence type="ECO:0000256" key="3">
    <source>
        <dbReference type="ARBA" id="ARBA00022771"/>
    </source>
</evidence>
<dbReference type="GO" id="GO:0008270">
    <property type="term" value="F:zinc ion binding"/>
    <property type="evidence" value="ECO:0007669"/>
    <property type="project" value="UniProtKB-KW"/>
</dbReference>
<dbReference type="PANTHER" id="PTHR14003">
    <property type="entry name" value="TRANSCRIPTIONAL REPRESSOR PROTEIN YY"/>
    <property type="match status" value="1"/>
</dbReference>
<feature type="domain" description="C2H2-type" evidence="9">
    <location>
        <begin position="166"/>
        <end position="195"/>
    </location>
</feature>
<dbReference type="PROSITE" id="PS00028">
    <property type="entry name" value="ZINC_FINGER_C2H2_1"/>
    <property type="match status" value="4"/>
</dbReference>
<dbReference type="InterPro" id="IPR013087">
    <property type="entry name" value="Znf_C2H2_type"/>
</dbReference>